<evidence type="ECO:0000313" key="2">
    <source>
        <dbReference type="EMBL" id="MEY9454795.1"/>
    </source>
</evidence>
<evidence type="ECO:0000313" key="3">
    <source>
        <dbReference type="Proteomes" id="UP001565369"/>
    </source>
</evidence>
<sequence>MCSLYSITTNQAAIAALFRVVNRYVGNLAPMPGVFPDYPAPVILNTEAGTEMTLMRWGMPPPLRTGGPPVTNIRNTSSPRDPKSE</sequence>
<dbReference type="InterPro" id="IPR036590">
    <property type="entry name" value="SRAP-like"/>
</dbReference>
<name>A0ABV4FT59_9BRAD</name>
<organism evidence="2 3">
    <name type="scientific">Bradyrhizobium ottawaense</name>
    <dbReference type="NCBI Taxonomy" id="931866"/>
    <lineage>
        <taxon>Bacteria</taxon>
        <taxon>Pseudomonadati</taxon>
        <taxon>Pseudomonadota</taxon>
        <taxon>Alphaproteobacteria</taxon>
        <taxon>Hyphomicrobiales</taxon>
        <taxon>Nitrobacteraceae</taxon>
        <taxon>Bradyrhizobium</taxon>
    </lineage>
</organism>
<dbReference type="EMBL" id="JBGBZJ010000003">
    <property type="protein sequence ID" value="MEY9454795.1"/>
    <property type="molecule type" value="Genomic_DNA"/>
</dbReference>
<keyword evidence="3" id="KW-1185">Reference proteome</keyword>
<reference evidence="2 3" key="1">
    <citation type="submission" date="2024-07" db="EMBL/GenBank/DDBJ databases">
        <title>Genomic Encyclopedia of Type Strains, Phase V (KMG-V): Genome sequencing to study the core and pangenomes of soil and plant-associated prokaryotes.</title>
        <authorList>
            <person name="Whitman W."/>
        </authorList>
    </citation>
    <scope>NUCLEOTIDE SEQUENCE [LARGE SCALE GENOMIC DNA]</scope>
    <source>
        <strain evidence="2 3">USDA 152</strain>
    </source>
</reference>
<dbReference type="SUPFAM" id="SSF143081">
    <property type="entry name" value="BB1717-like"/>
    <property type="match status" value="1"/>
</dbReference>
<feature type="region of interest" description="Disordered" evidence="1">
    <location>
        <begin position="57"/>
        <end position="85"/>
    </location>
</feature>
<dbReference type="Proteomes" id="UP001565369">
    <property type="component" value="Unassembled WGS sequence"/>
</dbReference>
<gene>
    <name evidence="2" type="ORF">ABIG07_003743</name>
</gene>
<evidence type="ECO:0000256" key="1">
    <source>
        <dbReference type="SAM" id="MobiDB-lite"/>
    </source>
</evidence>
<dbReference type="Gene3D" id="3.90.1680.20">
    <property type="match status" value="1"/>
</dbReference>
<comment type="caution">
    <text evidence="2">The sequence shown here is derived from an EMBL/GenBank/DDBJ whole genome shotgun (WGS) entry which is preliminary data.</text>
</comment>
<protein>
    <submittedName>
        <fullName evidence="2">SOS response-associated peptidase YedK</fullName>
    </submittedName>
</protein>
<proteinExistence type="predicted"/>
<accession>A0ABV4FT59</accession>